<keyword evidence="6" id="KW-1185">Reference proteome</keyword>
<dbReference type="Gene3D" id="3.30.70.100">
    <property type="match status" value="1"/>
</dbReference>
<dbReference type="PANTHER" id="PTHR22814:SF287">
    <property type="entry name" value="COPPER TRANSPORT PROTEIN ATX1"/>
    <property type="match status" value="1"/>
</dbReference>
<dbReference type="PANTHER" id="PTHR22814">
    <property type="entry name" value="COPPER TRANSPORT PROTEIN ATOX1-RELATED"/>
    <property type="match status" value="1"/>
</dbReference>
<feature type="region of interest" description="Disordered" evidence="2">
    <location>
        <begin position="34"/>
        <end position="70"/>
    </location>
</feature>
<dbReference type="AlphaFoldDB" id="A0A176WRY4"/>
<dbReference type="SUPFAM" id="SSF55008">
    <property type="entry name" value="HMA, heavy metal-associated domain"/>
    <property type="match status" value="1"/>
</dbReference>
<reference evidence="5" key="1">
    <citation type="submission" date="2016-03" db="EMBL/GenBank/DDBJ databases">
        <title>Mechanisms controlling the formation of the plant cell surface in tip-growing cells are functionally conserved among land plants.</title>
        <authorList>
            <person name="Honkanen S."/>
            <person name="Jones V.A."/>
            <person name="Morieri G."/>
            <person name="Champion C."/>
            <person name="Hetherington A.J."/>
            <person name="Kelly S."/>
            <person name="Saint-Marcoux D."/>
            <person name="Proust H."/>
            <person name="Prescott H."/>
            <person name="Dolan L."/>
        </authorList>
    </citation>
    <scope>NUCLEOTIDE SEQUENCE [LARGE SCALE GENOMIC DNA]</scope>
    <source>
        <tissue evidence="5">Whole gametophyte</tissue>
    </source>
</reference>
<dbReference type="Pfam" id="PF00403">
    <property type="entry name" value="HMA"/>
    <property type="match status" value="1"/>
</dbReference>
<dbReference type="CDD" id="cd00371">
    <property type="entry name" value="HMA"/>
    <property type="match status" value="1"/>
</dbReference>
<name>A0A176WRY4_MARPO</name>
<keyword evidence="3" id="KW-0732">Signal</keyword>
<protein>
    <recommendedName>
        <fullName evidence="4">HMA domain-containing protein</fullName>
    </recommendedName>
</protein>
<dbReference type="InterPro" id="IPR036163">
    <property type="entry name" value="HMA_dom_sf"/>
</dbReference>
<proteinExistence type="predicted"/>
<evidence type="ECO:0000313" key="6">
    <source>
        <dbReference type="Proteomes" id="UP000077202"/>
    </source>
</evidence>
<dbReference type="PROSITE" id="PS50846">
    <property type="entry name" value="HMA_2"/>
    <property type="match status" value="1"/>
</dbReference>
<evidence type="ECO:0000313" key="5">
    <source>
        <dbReference type="EMBL" id="OAE35887.1"/>
    </source>
</evidence>
<evidence type="ECO:0000256" key="2">
    <source>
        <dbReference type="SAM" id="MobiDB-lite"/>
    </source>
</evidence>
<keyword evidence="1" id="KW-0479">Metal-binding</keyword>
<feature type="chain" id="PRO_5008052769" description="HMA domain-containing protein" evidence="3">
    <location>
        <begin position="18"/>
        <end position="135"/>
    </location>
</feature>
<evidence type="ECO:0000259" key="4">
    <source>
        <dbReference type="PROSITE" id="PS50846"/>
    </source>
</evidence>
<feature type="compositionally biased region" description="Pro residues" evidence="2">
    <location>
        <begin position="41"/>
        <end position="56"/>
    </location>
</feature>
<organism evidence="5 6">
    <name type="scientific">Marchantia polymorpha subsp. ruderalis</name>
    <dbReference type="NCBI Taxonomy" id="1480154"/>
    <lineage>
        <taxon>Eukaryota</taxon>
        <taxon>Viridiplantae</taxon>
        <taxon>Streptophyta</taxon>
        <taxon>Embryophyta</taxon>
        <taxon>Marchantiophyta</taxon>
        <taxon>Marchantiopsida</taxon>
        <taxon>Marchantiidae</taxon>
        <taxon>Marchantiales</taxon>
        <taxon>Marchantiaceae</taxon>
        <taxon>Marchantia</taxon>
    </lineage>
</organism>
<evidence type="ECO:0000256" key="1">
    <source>
        <dbReference type="ARBA" id="ARBA00022723"/>
    </source>
</evidence>
<comment type="caution">
    <text evidence="5">The sequence shown here is derived from an EMBL/GenBank/DDBJ whole genome shotgun (WGS) entry which is preliminary data.</text>
</comment>
<accession>A0A176WRY4</accession>
<sequence>MPLVIFAILEFVQVTWMGNMLWYDGYDPEWILGTRWGSPAEPEPPPPPPPSPPPTLPLDEEKVPAVPEPPKPIKLKSPFCCEGCEEKMKNVFNGLDGLESVAVDFESGLVTITGNVQSEECLNLAKRVVKRTVMW</sequence>
<feature type="signal peptide" evidence="3">
    <location>
        <begin position="1"/>
        <end position="17"/>
    </location>
</feature>
<feature type="domain" description="HMA" evidence="4">
    <location>
        <begin position="70"/>
        <end position="133"/>
    </location>
</feature>
<dbReference type="InterPro" id="IPR006121">
    <property type="entry name" value="HMA_dom"/>
</dbReference>
<evidence type="ECO:0000256" key="3">
    <source>
        <dbReference type="SAM" id="SignalP"/>
    </source>
</evidence>
<dbReference type="Proteomes" id="UP000077202">
    <property type="component" value="Unassembled WGS sequence"/>
</dbReference>
<dbReference type="GO" id="GO:0046872">
    <property type="term" value="F:metal ion binding"/>
    <property type="evidence" value="ECO:0007669"/>
    <property type="project" value="UniProtKB-KW"/>
</dbReference>
<gene>
    <name evidence="5" type="ORF">AXG93_3562s1080</name>
</gene>
<dbReference type="EMBL" id="LVLJ01000052">
    <property type="protein sequence ID" value="OAE35887.1"/>
    <property type="molecule type" value="Genomic_DNA"/>
</dbReference>